<keyword evidence="2" id="KW-1185">Reference proteome</keyword>
<sequence>MSMSISRHYVGLYQFGRETLDAKGLKIYGTESVCQFFRNNQPWSTYIEIG</sequence>
<proteinExistence type="predicted"/>
<accession>A0A821WAF2</accession>
<reference evidence="1" key="1">
    <citation type="submission" date="2021-02" db="EMBL/GenBank/DDBJ databases">
        <authorList>
            <person name="Nowell W R."/>
        </authorList>
    </citation>
    <scope>NUCLEOTIDE SEQUENCE</scope>
</reference>
<dbReference type="AlphaFoldDB" id="A0A821WAF2"/>
<comment type="caution">
    <text evidence="1">The sequence shown here is derived from an EMBL/GenBank/DDBJ whole genome shotgun (WGS) entry which is preliminary data.</text>
</comment>
<organism evidence="1 2">
    <name type="scientific">Rotaria socialis</name>
    <dbReference type="NCBI Taxonomy" id="392032"/>
    <lineage>
        <taxon>Eukaryota</taxon>
        <taxon>Metazoa</taxon>
        <taxon>Spiralia</taxon>
        <taxon>Gnathifera</taxon>
        <taxon>Rotifera</taxon>
        <taxon>Eurotatoria</taxon>
        <taxon>Bdelloidea</taxon>
        <taxon>Philodinida</taxon>
        <taxon>Philodinidae</taxon>
        <taxon>Rotaria</taxon>
    </lineage>
</organism>
<evidence type="ECO:0000313" key="2">
    <source>
        <dbReference type="Proteomes" id="UP000663873"/>
    </source>
</evidence>
<feature type="non-terminal residue" evidence="1">
    <location>
        <position position="1"/>
    </location>
</feature>
<name>A0A821WAF2_9BILA</name>
<protein>
    <submittedName>
        <fullName evidence="1">Uncharacterized protein</fullName>
    </submittedName>
</protein>
<evidence type="ECO:0000313" key="1">
    <source>
        <dbReference type="EMBL" id="CAF4918910.1"/>
    </source>
</evidence>
<gene>
    <name evidence="1" type="ORF">UJA718_LOCUS46326</name>
</gene>
<dbReference type="Proteomes" id="UP000663873">
    <property type="component" value="Unassembled WGS sequence"/>
</dbReference>
<dbReference type="EMBL" id="CAJOBP010082317">
    <property type="protein sequence ID" value="CAF4918910.1"/>
    <property type="molecule type" value="Genomic_DNA"/>
</dbReference>